<dbReference type="InterPro" id="IPR029069">
    <property type="entry name" value="HotDog_dom_sf"/>
</dbReference>
<dbReference type="InterPro" id="IPR006683">
    <property type="entry name" value="Thioestr_dom"/>
</dbReference>
<protein>
    <recommendedName>
        <fullName evidence="1">Thioesterase domain-containing protein</fullName>
    </recommendedName>
</protein>
<dbReference type="Pfam" id="PF03061">
    <property type="entry name" value="4HBT"/>
    <property type="match status" value="1"/>
</dbReference>
<gene>
    <name evidence="2" type="ORF">METZ01_LOCUS5955</name>
</gene>
<proteinExistence type="predicted"/>
<dbReference type="CDD" id="cd03443">
    <property type="entry name" value="PaaI_thioesterase"/>
    <property type="match status" value="1"/>
</dbReference>
<dbReference type="SUPFAM" id="SSF54637">
    <property type="entry name" value="Thioesterase/thiol ester dehydrase-isomerase"/>
    <property type="match status" value="1"/>
</dbReference>
<name>A0A381NEV6_9ZZZZ</name>
<sequence>MTEDVKKANDRPMFLKPGHNAGDLVESHKWKVLREELGMVEVDVHLPDHLLNPRNQLFGGFTGVYVDMVSIYAARTLFEETQEFRWAATVNMRIDYFAPVLGPRFVLKGEVIHDGKTTCLVASHFTDMDGNKLVYAITTMRKNQ</sequence>
<dbReference type="Gene3D" id="3.10.129.10">
    <property type="entry name" value="Hotdog Thioesterase"/>
    <property type="match status" value="1"/>
</dbReference>
<organism evidence="2">
    <name type="scientific">marine metagenome</name>
    <dbReference type="NCBI Taxonomy" id="408172"/>
    <lineage>
        <taxon>unclassified sequences</taxon>
        <taxon>metagenomes</taxon>
        <taxon>ecological metagenomes</taxon>
    </lineage>
</organism>
<accession>A0A381NEV6</accession>
<reference evidence="2" key="1">
    <citation type="submission" date="2018-05" db="EMBL/GenBank/DDBJ databases">
        <authorList>
            <person name="Lanie J.A."/>
            <person name="Ng W.-L."/>
            <person name="Kazmierczak K.M."/>
            <person name="Andrzejewski T.M."/>
            <person name="Davidsen T.M."/>
            <person name="Wayne K.J."/>
            <person name="Tettelin H."/>
            <person name="Glass J.I."/>
            <person name="Rusch D."/>
            <person name="Podicherti R."/>
            <person name="Tsui H.-C.T."/>
            <person name="Winkler M.E."/>
        </authorList>
    </citation>
    <scope>NUCLEOTIDE SEQUENCE</scope>
</reference>
<dbReference type="EMBL" id="UINC01000314">
    <property type="protein sequence ID" value="SUZ53101.1"/>
    <property type="molecule type" value="Genomic_DNA"/>
</dbReference>
<evidence type="ECO:0000313" key="2">
    <source>
        <dbReference type="EMBL" id="SUZ53101.1"/>
    </source>
</evidence>
<evidence type="ECO:0000259" key="1">
    <source>
        <dbReference type="Pfam" id="PF03061"/>
    </source>
</evidence>
<dbReference type="AlphaFoldDB" id="A0A381NEV6"/>
<feature type="domain" description="Thioesterase" evidence="1">
    <location>
        <begin position="57"/>
        <end position="131"/>
    </location>
</feature>